<dbReference type="FunFam" id="1.50.10.130:FF:000001">
    <property type="entry name" value="Isoprene synthase, chloroplastic"/>
    <property type="match status" value="1"/>
</dbReference>
<dbReference type="GeneID" id="104590893"/>
<evidence type="ECO:0000313" key="5">
    <source>
        <dbReference type="RefSeq" id="XP_010247958.1"/>
    </source>
</evidence>
<dbReference type="Proteomes" id="UP000189703">
    <property type="component" value="Unplaced"/>
</dbReference>
<dbReference type="SMR" id="A0A1U7ZA32"/>
<evidence type="ECO:0000313" key="4">
    <source>
        <dbReference type="Proteomes" id="UP000189703"/>
    </source>
</evidence>
<evidence type="ECO:0000256" key="3">
    <source>
        <dbReference type="ARBA" id="ARBA00023239"/>
    </source>
</evidence>
<dbReference type="KEGG" id="nnu:104590893"/>
<dbReference type="InterPro" id="IPR034741">
    <property type="entry name" value="Terpene_cyclase-like_1_C"/>
</dbReference>
<keyword evidence="4" id="KW-1185">Reference proteome</keyword>
<dbReference type="GO" id="GO:0046246">
    <property type="term" value="P:terpene biosynthetic process"/>
    <property type="evidence" value="ECO:0000318"/>
    <property type="project" value="GO_Central"/>
</dbReference>
<dbReference type="SFLD" id="SFLDS00005">
    <property type="entry name" value="Isoprenoid_Synthase_Type_I"/>
    <property type="match status" value="1"/>
</dbReference>
<dbReference type="SFLD" id="SFLDG01019">
    <property type="entry name" value="Terpene_Cyclase_Like_1_C_Termi"/>
    <property type="match status" value="1"/>
</dbReference>
<dbReference type="CDD" id="cd00684">
    <property type="entry name" value="Terpene_cyclase_plant_C1"/>
    <property type="match status" value="1"/>
</dbReference>
<dbReference type="SUPFAM" id="SSF48239">
    <property type="entry name" value="Terpenoid cyclases/Protein prenyltransferases"/>
    <property type="match status" value="1"/>
</dbReference>
<dbReference type="PANTHER" id="PTHR31225:SF93">
    <property type="entry name" value="ALPHA-HUMULENE_(-)-(E)-BETA-CARYOPHYLLENE SYNTHASE"/>
    <property type="match status" value="1"/>
</dbReference>
<dbReference type="Gene3D" id="1.10.600.10">
    <property type="entry name" value="Farnesyl Diphosphate Synthase"/>
    <property type="match status" value="1"/>
</dbReference>
<dbReference type="RefSeq" id="XP_010247958.1">
    <property type="nucleotide sequence ID" value="XM_010249656.2"/>
</dbReference>
<dbReference type="InterPro" id="IPR050148">
    <property type="entry name" value="Terpene_synthase-like"/>
</dbReference>
<dbReference type="InterPro" id="IPR008949">
    <property type="entry name" value="Isoprenoid_synthase_dom_sf"/>
</dbReference>
<dbReference type="InterPro" id="IPR001906">
    <property type="entry name" value="Terpene_synth_N"/>
</dbReference>
<dbReference type="STRING" id="4432.A0A1U7ZA32"/>
<dbReference type="GO" id="GO:0010333">
    <property type="term" value="F:terpene synthase activity"/>
    <property type="evidence" value="ECO:0000318"/>
    <property type="project" value="GO_Central"/>
</dbReference>
<dbReference type="FunFam" id="1.10.600.10:FF:000007">
    <property type="entry name" value="Isoprene synthase, chloroplastic"/>
    <property type="match status" value="1"/>
</dbReference>
<organism evidence="4 5">
    <name type="scientific">Nelumbo nucifera</name>
    <name type="common">Sacred lotus</name>
    <dbReference type="NCBI Taxonomy" id="4432"/>
    <lineage>
        <taxon>Eukaryota</taxon>
        <taxon>Viridiplantae</taxon>
        <taxon>Streptophyta</taxon>
        <taxon>Embryophyta</taxon>
        <taxon>Tracheophyta</taxon>
        <taxon>Spermatophyta</taxon>
        <taxon>Magnoliopsida</taxon>
        <taxon>Proteales</taxon>
        <taxon>Nelumbonaceae</taxon>
        <taxon>Nelumbo</taxon>
    </lineage>
</organism>
<name>A0A1U7ZA32_NELNU</name>
<evidence type="ECO:0000256" key="1">
    <source>
        <dbReference type="ARBA" id="ARBA00022723"/>
    </source>
</evidence>
<dbReference type="SUPFAM" id="SSF48576">
    <property type="entry name" value="Terpenoid synthases"/>
    <property type="match status" value="1"/>
</dbReference>
<dbReference type="GO" id="GO:0000287">
    <property type="term" value="F:magnesium ion binding"/>
    <property type="evidence" value="ECO:0007669"/>
    <property type="project" value="InterPro"/>
</dbReference>
<sequence>MSSQISSCPPTQHSSSEAEKTELIRHTTTFHPSIWGDRFITYTCDNMKLESYNQQVEELKEEVRSILRNSANKPLEMLSLIDGVQRLGLGYQFEREIDKMLEQIFDAHIVYFNDMDDNLNAVALLFRLLRQHGYNIPCDVFKKFRDEDGKFRESLARDIQGMLSLYEAAYLGKRGEEVLDEALAFTTAHLKSTVATDTTSPTLVKQVKHALEQPLHRGIPKIEARHYISFYEEDKSRIQVLLKLAKLDFNRTQLLYLNELSQVSRWWKNIDFTSKTPYARDRLVECYFWSAGVYPEPQYSLGRKILAKIIAITTILDDTYDAYGTFEELQLLTDAIRRWDANETDKLPEYMKVIYVTLLNIYNEIEEEMRKEGRCFCVSYAKEAMKDLIEAYQIEATWLKEGHIPTFEEFSKLGLITSTCIMMTNVIFACMGEMATKEVFDWLSKTPDAVKSTCIIGRFLDDIQTNEFEQERGHVCSSIECYMKQYGVSSEEAKNELRKLVTNAWKVLNEECITPTAAPMPLLMPLVNFTRLADVIYKHGDAFTNVITGLKTHIKLLLIDPITI</sequence>
<keyword evidence="1" id="KW-0479">Metal-binding</keyword>
<dbReference type="OrthoDB" id="1877784at2759"/>
<dbReference type="GO" id="GO:0016102">
    <property type="term" value="P:diterpenoid biosynthetic process"/>
    <property type="evidence" value="ECO:0007669"/>
    <property type="project" value="InterPro"/>
</dbReference>
<accession>A0A1U7ZA32</accession>
<proteinExistence type="predicted"/>
<dbReference type="FunCoup" id="A0A1U7ZA32">
    <property type="interactions" value="15"/>
</dbReference>
<evidence type="ECO:0000256" key="2">
    <source>
        <dbReference type="ARBA" id="ARBA00022842"/>
    </source>
</evidence>
<dbReference type="OMA" id="KESKWAN"/>
<dbReference type="InterPro" id="IPR044814">
    <property type="entry name" value="Terpene_cyclase_plant_C1"/>
</dbReference>
<dbReference type="AlphaFoldDB" id="A0A1U7ZA32"/>
<keyword evidence="3" id="KW-0456">Lyase</keyword>
<dbReference type="eggNOG" id="ENOG502QUCN">
    <property type="taxonomic scope" value="Eukaryota"/>
</dbReference>
<reference evidence="5" key="1">
    <citation type="submission" date="2025-08" db="UniProtKB">
        <authorList>
            <consortium name="RefSeq"/>
        </authorList>
    </citation>
    <scope>IDENTIFICATION</scope>
</reference>
<keyword evidence="2" id="KW-0460">Magnesium</keyword>
<dbReference type="Pfam" id="PF01397">
    <property type="entry name" value="Terpene_synth"/>
    <property type="match status" value="1"/>
</dbReference>
<dbReference type="Gene3D" id="1.50.10.130">
    <property type="entry name" value="Terpene synthase, N-terminal domain"/>
    <property type="match status" value="1"/>
</dbReference>
<dbReference type="InterPro" id="IPR008930">
    <property type="entry name" value="Terpenoid_cyclase/PrenylTrfase"/>
</dbReference>
<dbReference type="InterPro" id="IPR036965">
    <property type="entry name" value="Terpene_synth_N_sf"/>
</dbReference>
<dbReference type="Pfam" id="PF03936">
    <property type="entry name" value="Terpene_synth_C"/>
    <property type="match status" value="1"/>
</dbReference>
<gene>
    <name evidence="5" type="primary">LOC104590893</name>
</gene>
<protein>
    <submittedName>
        <fullName evidence="5">(-)-germacrene D synthase-like</fullName>
    </submittedName>
</protein>
<dbReference type="PANTHER" id="PTHR31225">
    <property type="entry name" value="OS04G0344100 PROTEIN-RELATED"/>
    <property type="match status" value="1"/>
</dbReference>
<dbReference type="InterPro" id="IPR005630">
    <property type="entry name" value="Terpene_synthase_metal-bd"/>
</dbReference>